<comment type="caution">
    <text evidence="5">The sequence shown here is derived from an EMBL/GenBank/DDBJ whole genome shotgun (WGS) entry which is preliminary data.</text>
</comment>
<evidence type="ECO:0000256" key="1">
    <source>
        <dbReference type="ARBA" id="ARBA00001964"/>
    </source>
</evidence>
<evidence type="ECO:0000313" key="5">
    <source>
        <dbReference type="EMBL" id="MBO1803924.1"/>
    </source>
</evidence>
<dbReference type="SMART" id="SM00861">
    <property type="entry name" value="Transket_pyr"/>
    <property type="match status" value="1"/>
</dbReference>
<evidence type="ECO:0000259" key="4">
    <source>
        <dbReference type="SMART" id="SM00861"/>
    </source>
</evidence>
<evidence type="ECO:0000256" key="3">
    <source>
        <dbReference type="ARBA" id="ARBA00023052"/>
    </source>
</evidence>
<reference evidence="5" key="1">
    <citation type="submission" date="2021-03" db="EMBL/GenBank/DDBJ databases">
        <title>Leucobacter chromiisoli sp. nov., isolated from chromium-containing soil of chemical plant.</title>
        <authorList>
            <person name="Xu Z."/>
        </authorList>
    </citation>
    <scope>NUCLEOTIDE SEQUENCE</scope>
    <source>
        <strain evidence="5">A2</strain>
    </source>
</reference>
<protein>
    <submittedName>
        <fullName evidence="5">Alpha-ketoacid dehydrogenase subunit beta</fullName>
    </submittedName>
</protein>
<dbReference type="InterPro" id="IPR033248">
    <property type="entry name" value="Transketolase_C"/>
</dbReference>
<comment type="cofactor">
    <cofactor evidence="1">
        <name>thiamine diphosphate</name>
        <dbReference type="ChEBI" id="CHEBI:58937"/>
    </cofactor>
</comment>
<dbReference type="Pfam" id="PF02779">
    <property type="entry name" value="Transket_pyr"/>
    <property type="match status" value="1"/>
</dbReference>
<dbReference type="CDD" id="cd07036">
    <property type="entry name" value="TPP_PYR_E1-PDHc-beta_like"/>
    <property type="match status" value="1"/>
</dbReference>
<feature type="domain" description="Transketolase-like pyrimidine-binding" evidence="4">
    <location>
        <begin position="4"/>
        <end position="179"/>
    </location>
</feature>
<name>A0A939LSD4_9MICO</name>
<dbReference type="InterPro" id="IPR029061">
    <property type="entry name" value="THDP-binding"/>
</dbReference>
<evidence type="ECO:0000256" key="2">
    <source>
        <dbReference type="ARBA" id="ARBA00023002"/>
    </source>
</evidence>
<gene>
    <name evidence="5" type="ORF">J4H91_01130</name>
</gene>
<keyword evidence="3" id="KW-0786">Thiamine pyrophosphate</keyword>
<dbReference type="Proteomes" id="UP000664398">
    <property type="component" value="Unassembled WGS sequence"/>
</dbReference>
<dbReference type="FunFam" id="3.40.50.970:FF:000001">
    <property type="entry name" value="Pyruvate dehydrogenase E1 beta subunit"/>
    <property type="match status" value="1"/>
</dbReference>
<evidence type="ECO:0000313" key="6">
    <source>
        <dbReference type="Proteomes" id="UP000664398"/>
    </source>
</evidence>
<dbReference type="SUPFAM" id="SSF52518">
    <property type="entry name" value="Thiamin diphosphate-binding fold (THDP-binding)"/>
    <property type="match status" value="1"/>
</dbReference>
<dbReference type="GO" id="GO:0016491">
    <property type="term" value="F:oxidoreductase activity"/>
    <property type="evidence" value="ECO:0007669"/>
    <property type="project" value="UniProtKB-KW"/>
</dbReference>
<dbReference type="GO" id="GO:0000287">
    <property type="term" value="F:magnesium ion binding"/>
    <property type="evidence" value="ECO:0007669"/>
    <property type="project" value="UniProtKB-ARBA"/>
</dbReference>
<dbReference type="SUPFAM" id="SSF52922">
    <property type="entry name" value="TK C-terminal domain-like"/>
    <property type="match status" value="1"/>
</dbReference>
<dbReference type="AlphaFoldDB" id="A0A939LSD4"/>
<dbReference type="EMBL" id="JAGDYL010000001">
    <property type="protein sequence ID" value="MBO1803924.1"/>
    <property type="molecule type" value="Genomic_DNA"/>
</dbReference>
<dbReference type="NCBIfam" id="NF006667">
    <property type="entry name" value="PRK09212.1"/>
    <property type="match status" value="1"/>
</dbReference>
<dbReference type="RefSeq" id="WP_208044403.1">
    <property type="nucleotide sequence ID" value="NZ_JAGDYL010000001.1"/>
</dbReference>
<keyword evidence="2" id="KW-0560">Oxidoreductase</keyword>
<organism evidence="5 6">
    <name type="scientific">Leucobacter ruminantium</name>
    <dbReference type="NCBI Taxonomy" id="1289170"/>
    <lineage>
        <taxon>Bacteria</taxon>
        <taxon>Bacillati</taxon>
        <taxon>Actinomycetota</taxon>
        <taxon>Actinomycetes</taxon>
        <taxon>Micrococcales</taxon>
        <taxon>Microbacteriaceae</taxon>
        <taxon>Leucobacter</taxon>
    </lineage>
</organism>
<dbReference type="InterPro" id="IPR005475">
    <property type="entry name" value="Transketolase-like_Pyr-bd"/>
</dbReference>
<sequence>MIRFTYADAIRQAISEEMDADSDVFMIGEDVGAPGGVFGVTKGLWDAHGPHQLWDTPISEEAIVGAAVGAAMVGAKPIAEIMFSDFVTYAMDMIVNQAAKLHYMTGGNLSVPMVVRMVTGTGGSTSAQHSQSLEAWFTHVPGLKVVAPSTPEDAKGLLRAAIQDPDPVIFFEHKLLYGGRGGPAGDVVPIDPLPFGKGRVHREGTDITIVSYLRTLHHSLEAAEKLAEEGISCEVWDPRTLNPFDYEGLKASVEKTGRLLIAHEAPLRGGFGGEIAAWAAKECYGDLKAPVSRIGAQNAPIPYAPILEQTVLPGVDDIVREVRAVVEGS</sequence>
<dbReference type="Pfam" id="PF02780">
    <property type="entry name" value="Transketolase_C"/>
    <property type="match status" value="1"/>
</dbReference>
<proteinExistence type="predicted"/>
<dbReference type="Gene3D" id="3.40.50.920">
    <property type="match status" value="1"/>
</dbReference>
<dbReference type="PANTHER" id="PTHR43257">
    <property type="entry name" value="PYRUVATE DEHYDROGENASE E1 COMPONENT BETA SUBUNIT"/>
    <property type="match status" value="1"/>
</dbReference>
<accession>A0A939LSD4</accession>
<dbReference type="PANTHER" id="PTHR43257:SF2">
    <property type="entry name" value="PYRUVATE DEHYDROGENASE E1 COMPONENT SUBUNIT BETA"/>
    <property type="match status" value="1"/>
</dbReference>
<dbReference type="FunFam" id="3.40.50.920:FF:000001">
    <property type="entry name" value="Pyruvate dehydrogenase E1 beta subunit"/>
    <property type="match status" value="1"/>
</dbReference>
<dbReference type="InterPro" id="IPR009014">
    <property type="entry name" value="Transketo_C/PFOR_II"/>
</dbReference>
<dbReference type="Gene3D" id="3.40.50.970">
    <property type="match status" value="1"/>
</dbReference>
<keyword evidence="6" id="KW-1185">Reference proteome</keyword>